<gene>
    <name evidence="1" type="ORF">SAMN05421869_11161</name>
</gene>
<evidence type="ECO:0000313" key="1">
    <source>
        <dbReference type="EMBL" id="SDJ55996.1"/>
    </source>
</evidence>
<dbReference type="SUPFAM" id="SSF52047">
    <property type="entry name" value="RNI-like"/>
    <property type="match status" value="1"/>
</dbReference>
<dbReference type="NCBIfam" id="NF038076">
    <property type="entry name" value="fam_STM4015"/>
    <property type="match status" value="1"/>
</dbReference>
<reference evidence="1 2" key="1">
    <citation type="submission" date="2016-10" db="EMBL/GenBank/DDBJ databases">
        <authorList>
            <person name="de Groot N.N."/>
        </authorList>
    </citation>
    <scope>NUCLEOTIDE SEQUENCE [LARGE SCALE GENOMIC DNA]</scope>
    <source>
        <strain evidence="1 2">CGMCC 4.6533</strain>
    </source>
</reference>
<keyword evidence="2" id="KW-1185">Reference proteome</keyword>
<organism evidence="1 2">
    <name type="scientific">Nonomuraea jiangxiensis</name>
    <dbReference type="NCBI Taxonomy" id="633440"/>
    <lineage>
        <taxon>Bacteria</taxon>
        <taxon>Bacillati</taxon>
        <taxon>Actinomycetota</taxon>
        <taxon>Actinomycetes</taxon>
        <taxon>Streptosporangiales</taxon>
        <taxon>Streptosporangiaceae</taxon>
        <taxon>Nonomuraea</taxon>
    </lineage>
</organism>
<dbReference type="Gene3D" id="3.80.10.10">
    <property type="entry name" value="Ribonuclease Inhibitor"/>
    <property type="match status" value="1"/>
</dbReference>
<name>A0A1G8UQ24_9ACTN</name>
<dbReference type="RefSeq" id="WP_176993361.1">
    <property type="nucleotide sequence ID" value="NZ_FNDJ01000011.1"/>
</dbReference>
<dbReference type="EMBL" id="FNDJ01000011">
    <property type="protein sequence ID" value="SDJ55996.1"/>
    <property type="molecule type" value="Genomic_DNA"/>
</dbReference>
<evidence type="ECO:0008006" key="3">
    <source>
        <dbReference type="Google" id="ProtNLM"/>
    </source>
</evidence>
<dbReference type="InterPro" id="IPR047722">
    <property type="entry name" value="STM4015-like"/>
</dbReference>
<dbReference type="Proteomes" id="UP000199202">
    <property type="component" value="Unassembled WGS sequence"/>
</dbReference>
<dbReference type="AlphaFoldDB" id="A0A1G8UQ24"/>
<protein>
    <recommendedName>
        <fullName evidence="3">Leucine Rich repeat-containing protein</fullName>
    </recommendedName>
</protein>
<dbReference type="STRING" id="633440.SAMN05421869_11161"/>
<evidence type="ECO:0000313" key="2">
    <source>
        <dbReference type="Proteomes" id="UP000199202"/>
    </source>
</evidence>
<accession>A0A1G8UQ24</accession>
<dbReference type="InterPro" id="IPR032675">
    <property type="entry name" value="LRR_dom_sf"/>
</dbReference>
<sequence>MTDFELRQPYADLPTASVPWDEELGPQPDAGAVVWELGAGEWYDDGFETIGECFDWFFEHVDTAKVRAIVIGEWGESYAEDSGPIVSRLAEEAARLPELRHLFLGDISSDQAEISWIQQSDVTPLLEAYPGLEVLEVRGGSGLRLRPVRHESLRMLRIESGGLPGEVVRAVGDSDLPALEHLELWLGVSHYGGDATVDDCAAILSGERLPRLRYLGLQDSEIADELAAAVAGAPVVARLETLSLAMGTLGDEGAEALLSGQPLTHLGMLDLQHHFLSKATAARVRAALPGVEVNLSDALQERYGSAYVAVSE</sequence>
<proteinExistence type="predicted"/>